<protein>
    <submittedName>
        <fullName evidence="1">Uncharacterized protein</fullName>
    </submittedName>
</protein>
<gene>
    <name evidence="1" type="ORF">ACFOUP_14690</name>
</gene>
<comment type="caution">
    <text evidence="1">The sequence shown here is derived from an EMBL/GenBank/DDBJ whole genome shotgun (WGS) entry which is preliminary data.</text>
</comment>
<dbReference type="Proteomes" id="UP001595766">
    <property type="component" value="Unassembled WGS sequence"/>
</dbReference>
<evidence type="ECO:0000313" key="2">
    <source>
        <dbReference type="Proteomes" id="UP001595766"/>
    </source>
</evidence>
<name>A0ABV8EPB4_9BACT</name>
<dbReference type="RefSeq" id="WP_241293953.1">
    <property type="nucleotide sequence ID" value="NZ_JAKZGR010000005.1"/>
</dbReference>
<accession>A0ABV8EPB4</accession>
<keyword evidence="2" id="KW-1185">Reference proteome</keyword>
<sequence>MDSEYNRIFELLYAEYVYEIEYKRRRPFPYNEYYFIRSIRKSIDKKDVDNILRPDAKYFLIVNFHQLIVRPLIERNELKNLQNEKFVFELEENIKSDIEMIINEVKDNNEFEEISGHQIMKSIDTLWSKLRTTGQKTWG</sequence>
<reference evidence="2" key="1">
    <citation type="journal article" date="2019" name="Int. J. Syst. Evol. Microbiol.">
        <title>The Global Catalogue of Microorganisms (GCM) 10K type strain sequencing project: providing services to taxonomists for standard genome sequencing and annotation.</title>
        <authorList>
            <consortium name="The Broad Institute Genomics Platform"/>
            <consortium name="The Broad Institute Genome Sequencing Center for Infectious Disease"/>
            <person name="Wu L."/>
            <person name="Ma J."/>
        </authorList>
    </citation>
    <scope>NUCLEOTIDE SEQUENCE [LARGE SCALE GENOMIC DNA]</scope>
    <source>
        <strain evidence="2">CECT 8551</strain>
    </source>
</reference>
<evidence type="ECO:0000313" key="1">
    <source>
        <dbReference type="EMBL" id="MFC3977631.1"/>
    </source>
</evidence>
<dbReference type="EMBL" id="JBHSAV010000057">
    <property type="protein sequence ID" value="MFC3977631.1"/>
    <property type="molecule type" value="Genomic_DNA"/>
</dbReference>
<organism evidence="1 2">
    <name type="scientific">Belliella kenyensis</name>
    <dbReference type="NCBI Taxonomy" id="1472724"/>
    <lineage>
        <taxon>Bacteria</taxon>
        <taxon>Pseudomonadati</taxon>
        <taxon>Bacteroidota</taxon>
        <taxon>Cytophagia</taxon>
        <taxon>Cytophagales</taxon>
        <taxon>Cyclobacteriaceae</taxon>
        <taxon>Belliella</taxon>
    </lineage>
</organism>
<proteinExistence type="predicted"/>